<protein>
    <submittedName>
        <fullName evidence="2">Integrase core domain-containing protein</fullName>
    </submittedName>
</protein>
<dbReference type="SUPFAM" id="SSF53098">
    <property type="entry name" value="Ribonuclease H-like"/>
    <property type="match status" value="1"/>
</dbReference>
<organism evidence="2 3">
    <name type="scientific">Acidaminococcus fermentans</name>
    <dbReference type="NCBI Taxonomy" id="905"/>
    <lineage>
        <taxon>Bacteria</taxon>
        <taxon>Bacillati</taxon>
        <taxon>Bacillota</taxon>
        <taxon>Negativicutes</taxon>
        <taxon>Acidaminococcales</taxon>
        <taxon>Acidaminococcaceae</taxon>
        <taxon>Acidaminococcus</taxon>
    </lineage>
</organism>
<dbReference type="PANTHER" id="PTHR35004">
    <property type="entry name" value="TRANSPOSASE RV3428C-RELATED"/>
    <property type="match status" value="1"/>
</dbReference>
<dbReference type="PANTHER" id="PTHR35004:SF6">
    <property type="entry name" value="TRANSPOSASE"/>
    <property type="match status" value="1"/>
</dbReference>
<dbReference type="Gene3D" id="3.30.420.10">
    <property type="entry name" value="Ribonuclease H-like superfamily/Ribonuclease H"/>
    <property type="match status" value="1"/>
</dbReference>
<evidence type="ECO:0000313" key="2">
    <source>
        <dbReference type="EMBL" id="SDX37667.1"/>
    </source>
</evidence>
<name>A0A1H3B6U0_ACIFE</name>
<feature type="domain" description="Integrase catalytic" evidence="1">
    <location>
        <begin position="32"/>
        <end position="205"/>
    </location>
</feature>
<reference evidence="2 3" key="1">
    <citation type="submission" date="2016-10" db="EMBL/GenBank/DDBJ databases">
        <authorList>
            <person name="Varghese N."/>
            <person name="Submissions S."/>
        </authorList>
    </citation>
    <scope>NUCLEOTIDE SEQUENCE [LARGE SCALE GENOMIC DNA]</scope>
    <source>
        <strain evidence="2 3">WCC6</strain>
    </source>
</reference>
<dbReference type="PROSITE" id="PS50994">
    <property type="entry name" value="INTEGRASE"/>
    <property type="match status" value="1"/>
</dbReference>
<comment type="caution">
    <text evidence="2">The sequence shown here is derived from an EMBL/GenBank/DDBJ whole genome shotgun (WGS) entry which is preliminary data.</text>
</comment>
<dbReference type="GO" id="GO:0015074">
    <property type="term" value="P:DNA integration"/>
    <property type="evidence" value="ECO:0007669"/>
    <property type="project" value="InterPro"/>
</dbReference>
<dbReference type="GO" id="GO:0003676">
    <property type="term" value="F:nucleic acid binding"/>
    <property type="evidence" value="ECO:0007669"/>
    <property type="project" value="InterPro"/>
</dbReference>
<dbReference type="Proteomes" id="UP000182379">
    <property type="component" value="Unassembled WGS sequence"/>
</dbReference>
<sequence length="331" mass="38475">MTQVKTYIQQHHDLVPAKRSIVVPQGPRSFRYKTEPGEAYQMDWGFVKAHMQSGKIEQIACFAMICHHCGEIFVEFFPNAKQENLFIGMLHGFRSMYVPERVVTDNMKSVVIGRAADGSPIWQKDYEQFMNVFQFQTTLCQPRHPYTKGAVERLVRFVKENFLPGRVFTDLTDLNRQASHWCNQKNNSYRKASDCIPAQRHTARCIKAAAPLPTCPELYRYLAPERTISFDGFISYEGRRFGVPIRYGKKTCRVMRDGDGLTIFDADMKEELVRYDVTWSRQDSFCEGQFADSNPEEQPTMPVKLVVQQVEKPDHDEWFDQFRLEGGSWHD</sequence>
<gene>
    <name evidence="2" type="ORF">SAMN05216495_1311</name>
</gene>
<evidence type="ECO:0000259" key="1">
    <source>
        <dbReference type="PROSITE" id="PS50994"/>
    </source>
</evidence>
<dbReference type="AlphaFoldDB" id="A0A1H3B6U0"/>
<dbReference type="InterPro" id="IPR001584">
    <property type="entry name" value="Integrase_cat-core"/>
</dbReference>
<proteinExistence type="predicted"/>
<dbReference type="EMBL" id="FNOP01000031">
    <property type="protein sequence ID" value="SDX37667.1"/>
    <property type="molecule type" value="Genomic_DNA"/>
</dbReference>
<dbReference type="InterPro" id="IPR036397">
    <property type="entry name" value="RNaseH_sf"/>
</dbReference>
<accession>A0A1H3B6U0</accession>
<evidence type="ECO:0000313" key="3">
    <source>
        <dbReference type="Proteomes" id="UP000182379"/>
    </source>
</evidence>
<dbReference type="InterPro" id="IPR012337">
    <property type="entry name" value="RNaseH-like_sf"/>
</dbReference>